<evidence type="ECO:0000256" key="3">
    <source>
        <dbReference type="ARBA" id="ARBA00023235"/>
    </source>
</evidence>
<feature type="binding site" evidence="4">
    <location>
        <begin position="56"/>
        <end position="63"/>
    </location>
    <ligand>
        <name>substrate</name>
    </ligand>
</feature>
<reference evidence="7" key="1">
    <citation type="journal article" date="2019" name="Int. J. Syst. Evol. Microbiol.">
        <title>The Global Catalogue of Microorganisms (GCM) 10K type strain sequencing project: providing services to taxonomists for standard genome sequencing and annotation.</title>
        <authorList>
            <consortium name="The Broad Institute Genomics Platform"/>
            <consortium name="The Broad Institute Genome Sequencing Center for Infectious Disease"/>
            <person name="Wu L."/>
            <person name="Ma J."/>
        </authorList>
    </citation>
    <scope>NUCLEOTIDE SEQUENCE [LARGE SCALE GENOMIC DNA]</scope>
    <source>
        <strain evidence="7">JCM 32206</strain>
    </source>
</reference>
<dbReference type="SMART" id="SM00855">
    <property type="entry name" value="PGAM"/>
    <property type="match status" value="1"/>
</dbReference>
<name>A0ABP8PHZ5_9NOCA</name>
<evidence type="ECO:0000256" key="2">
    <source>
        <dbReference type="ARBA" id="ARBA00023152"/>
    </source>
</evidence>
<organism evidence="6 7">
    <name type="scientific">Rhodococcus olei</name>
    <dbReference type="NCBI Taxonomy" id="2161675"/>
    <lineage>
        <taxon>Bacteria</taxon>
        <taxon>Bacillati</taxon>
        <taxon>Actinomycetota</taxon>
        <taxon>Actinomycetes</taxon>
        <taxon>Mycobacteriales</taxon>
        <taxon>Nocardiaceae</taxon>
        <taxon>Rhodococcus</taxon>
    </lineage>
</organism>
<feature type="binding site" evidence="4">
    <location>
        <begin position="162"/>
        <end position="163"/>
    </location>
    <ligand>
        <name>substrate</name>
    </ligand>
</feature>
<evidence type="ECO:0000313" key="7">
    <source>
        <dbReference type="Proteomes" id="UP001501183"/>
    </source>
</evidence>
<comment type="similarity">
    <text evidence="1 4">Belongs to the phosphoglycerate mutase family. BPG-dependent PGAM subfamily.</text>
</comment>
<dbReference type="InterPro" id="IPR029033">
    <property type="entry name" value="His_PPase_superfam"/>
</dbReference>
<evidence type="ECO:0000256" key="5">
    <source>
        <dbReference type="RuleBase" id="RU004512"/>
    </source>
</evidence>
<dbReference type="Pfam" id="PF00300">
    <property type="entry name" value="His_Phos_1"/>
    <property type="match status" value="1"/>
</dbReference>
<comment type="caution">
    <text evidence="6">The sequence shown here is derived from an EMBL/GenBank/DDBJ whole genome shotgun (WGS) entry which is preliminary data.</text>
</comment>
<dbReference type="EC" id="5.4.2.11" evidence="4 5"/>
<dbReference type="NCBIfam" id="TIGR01258">
    <property type="entry name" value="pgm_1"/>
    <property type="match status" value="1"/>
</dbReference>
<keyword evidence="3 4" id="KW-0413">Isomerase</keyword>
<feature type="active site" description="Proton donor/acceptor" evidence="4">
    <location>
        <position position="135"/>
    </location>
</feature>
<dbReference type="InterPro" id="IPR005952">
    <property type="entry name" value="Phosphogly_mut1"/>
</dbReference>
<dbReference type="PROSITE" id="PS00175">
    <property type="entry name" value="PG_MUTASE"/>
    <property type="match status" value="1"/>
</dbReference>
<accession>A0ABP8PHZ5</accession>
<gene>
    <name evidence="4" type="primary">gpmA</name>
    <name evidence="6" type="ORF">GCM10023094_43920</name>
</gene>
<feature type="binding site" evidence="4">
    <location>
        <begin position="69"/>
        <end position="70"/>
    </location>
    <ligand>
        <name>substrate</name>
    </ligand>
</feature>
<keyword evidence="7" id="KW-1185">Reference proteome</keyword>
<keyword evidence="2 4" id="KW-0324">Glycolysis</keyword>
<dbReference type="EMBL" id="BAABFB010000066">
    <property type="protein sequence ID" value="GAA4486774.1"/>
    <property type="molecule type" value="Genomic_DNA"/>
</dbReference>
<dbReference type="InterPro" id="IPR013078">
    <property type="entry name" value="His_Pase_superF_clade-1"/>
</dbReference>
<feature type="binding site" evidence="4">
    <location>
        <position position="108"/>
    </location>
    <ligand>
        <name>substrate</name>
    </ligand>
</feature>
<comment type="pathway">
    <text evidence="4 5">Carbohydrate degradation; glycolysis; pyruvate from D-glyceraldehyde 3-phosphate: step 3/5.</text>
</comment>
<dbReference type="SUPFAM" id="SSF53254">
    <property type="entry name" value="Phosphoglycerate mutase-like"/>
    <property type="match status" value="1"/>
</dbReference>
<dbReference type="HAMAP" id="MF_01039">
    <property type="entry name" value="PGAM_GpmA"/>
    <property type="match status" value="1"/>
</dbReference>
<comment type="function">
    <text evidence="4 5">Catalyzes the interconversion of 2-phosphoglycerate and 3-phosphoglycerate.</text>
</comment>
<feature type="site" description="Transition state stabilizer" evidence="4">
    <location>
        <position position="228"/>
    </location>
</feature>
<dbReference type="CDD" id="cd07067">
    <property type="entry name" value="HP_PGM_like"/>
    <property type="match status" value="1"/>
</dbReference>
<protein>
    <recommendedName>
        <fullName evidence="4 5">2,3-bisphosphoglycerate-dependent phosphoglycerate mutase</fullName>
        <shortName evidence="4">BPG-dependent PGAM</shortName>
        <shortName evidence="4">PGAM</shortName>
        <shortName evidence="4">Phosphoglyceromutase</shortName>
        <shortName evidence="4">dPGM</shortName>
        <ecNumber evidence="4 5">5.4.2.11</ecNumber>
    </recommendedName>
</protein>
<evidence type="ECO:0000256" key="4">
    <source>
        <dbReference type="HAMAP-Rule" id="MF_01039"/>
    </source>
</evidence>
<dbReference type="NCBIfam" id="NF010713">
    <property type="entry name" value="PRK14115.1"/>
    <property type="match status" value="1"/>
</dbReference>
<dbReference type="PANTHER" id="PTHR11931">
    <property type="entry name" value="PHOSPHOGLYCERATE MUTASE"/>
    <property type="match status" value="1"/>
</dbReference>
<feature type="binding site" evidence="4">
    <location>
        <begin position="135"/>
        <end position="138"/>
    </location>
    <ligand>
        <name>substrate</name>
    </ligand>
</feature>
<evidence type="ECO:0000313" key="6">
    <source>
        <dbReference type="EMBL" id="GAA4486774.1"/>
    </source>
</evidence>
<evidence type="ECO:0000256" key="1">
    <source>
        <dbReference type="ARBA" id="ARBA00006717"/>
    </source>
</evidence>
<feature type="binding site" evidence="4">
    <location>
        <begin position="229"/>
        <end position="230"/>
    </location>
    <ligand>
        <name>substrate</name>
    </ligand>
</feature>
<dbReference type="NCBIfam" id="NF010718">
    <property type="entry name" value="PRK14120.1"/>
    <property type="match status" value="1"/>
</dbReference>
<dbReference type="Gene3D" id="3.40.50.1240">
    <property type="entry name" value="Phosphoglycerate mutase-like"/>
    <property type="match status" value="1"/>
</dbReference>
<feature type="binding site" evidence="4">
    <location>
        <position position="146"/>
    </location>
    <ligand>
        <name>substrate</name>
    </ligand>
</feature>
<feature type="active site" description="Tele-phosphohistidine intermediate" evidence="4">
    <location>
        <position position="57"/>
    </location>
</feature>
<comment type="catalytic activity">
    <reaction evidence="4 5">
        <text>(2R)-2-phosphoglycerate = (2R)-3-phosphoglycerate</text>
        <dbReference type="Rhea" id="RHEA:15901"/>
        <dbReference type="ChEBI" id="CHEBI:58272"/>
        <dbReference type="ChEBI" id="CHEBI:58289"/>
        <dbReference type="EC" id="5.4.2.11"/>
    </reaction>
</comment>
<sequence length="294" mass="32094">MAAIVVTPPSLNPRRRVLCGARPGAGRWPSATRAAGGRATRDTIDGMSTGTLVLLRHGESEWNAMNLFTGWVDVPLTDKGIAEGKRAGQLLAEHDLLPDVLYTSLLRRAISTANIALDAADRHWIPVVRDWRLNERHYGALQGKNKAQTKAEFGEEQFMLWRRSYDTPPPPIEVGSEYSQDADPRYANLEQIPLTECLLDVVKRLVPYWEDTISRDLLAGKNVLVAAHGNSLRALVKHLDGISDEDIVGINIPTGIPLRYDLDENLKPLNPGGTYLDPEAAAAGAAAVANQGAK</sequence>
<dbReference type="Proteomes" id="UP001501183">
    <property type="component" value="Unassembled WGS sequence"/>
</dbReference>
<dbReference type="InterPro" id="IPR001345">
    <property type="entry name" value="PG/BPGM_mutase_AS"/>
</dbReference>
<proteinExistence type="inferred from homology"/>
<keyword evidence="4" id="KW-0312">Gluconeogenesis</keyword>